<evidence type="ECO:0000313" key="1">
    <source>
        <dbReference type="EMBL" id="STD21533.1"/>
    </source>
</evidence>
<evidence type="ECO:0000313" key="2">
    <source>
        <dbReference type="Proteomes" id="UP000255163"/>
    </source>
</evidence>
<dbReference type="EMBL" id="UFYI01000007">
    <property type="protein sequence ID" value="STD21533.1"/>
    <property type="molecule type" value="Genomic_DNA"/>
</dbReference>
<accession>A0A376FC56</accession>
<organism evidence="1 2">
    <name type="scientific">Enterobacter asburiae</name>
    <dbReference type="NCBI Taxonomy" id="61645"/>
    <lineage>
        <taxon>Bacteria</taxon>
        <taxon>Pseudomonadati</taxon>
        <taxon>Pseudomonadota</taxon>
        <taxon>Gammaproteobacteria</taxon>
        <taxon>Enterobacterales</taxon>
        <taxon>Enterobacteriaceae</taxon>
        <taxon>Enterobacter</taxon>
        <taxon>Enterobacter cloacae complex</taxon>
    </lineage>
</organism>
<proteinExistence type="predicted"/>
<gene>
    <name evidence="1" type="ORF">NCTC12123_02792</name>
</gene>
<name>A0A376FC56_ENTAS</name>
<reference evidence="1 2" key="1">
    <citation type="submission" date="2018-06" db="EMBL/GenBank/DDBJ databases">
        <authorList>
            <consortium name="Pathogen Informatics"/>
            <person name="Doyle S."/>
        </authorList>
    </citation>
    <scope>NUCLEOTIDE SEQUENCE [LARGE SCALE GENOMIC DNA]</scope>
    <source>
        <strain evidence="1 2">NCTC12123</strain>
    </source>
</reference>
<protein>
    <submittedName>
        <fullName evidence="1">Uncharacterized protein</fullName>
    </submittedName>
</protein>
<sequence length="53" mass="6350">MNQENPVLLMICILTFKHDYMAATPQKSFFTYMNIVCYLHTLPRLWKRRNVAS</sequence>
<dbReference type="Proteomes" id="UP000255163">
    <property type="component" value="Unassembled WGS sequence"/>
</dbReference>
<dbReference type="AlphaFoldDB" id="A0A376FC56"/>